<protein>
    <recommendedName>
        <fullName evidence="4">Hemolymph juvenile hormone binding protein</fullName>
    </recommendedName>
</protein>
<dbReference type="OrthoDB" id="8179031at2759"/>
<name>A0A9N9WTL9_9DIPT</name>
<dbReference type="InterPro" id="IPR010562">
    <property type="entry name" value="Haemolymph_juvenile_hormone-bd"/>
</dbReference>
<feature type="signal peptide" evidence="1">
    <location>
        <begin position="1"/>
        <end position="22"/>
    </location>
</feature>
<feature type="chain" id="PRO_5040360818" description="Hemolymph juvenile hormone binding protein" evidence="1">
    <location>
        <begin position="23"/>
        <end position="248"/>
    </location>
</feature>
<organism evidence="2 3">
    <name type="scientific">Chironomus riparius</name>
    <dbReference type="NCBI Taxonomy" id="315576"/>
    <lineage>
        <taxon>Eukaryota</taxon>
        <taxon>Metazoa</taxon>
        <taxon>Ecdysozoa</taxon>
        <taxon>Arthropoda</taxon>
        <taxon>Hexapoda</taxon>
        <taxon>Insecta</taxon>
        <taxon>Pterygota</taxon>
        <taxon>Neoptera</taxon>
        <taxon>Endopterygota</taxon>
        <taxon>Diptera</taxon>
        <taxon>Nematocera</taxon>
        <taxon>Chironomoidea</taxon>
        <taxon>Chironomidae</taxon>
        <taxon>Chironominae</taxon>
        <taxon>Chironomus</taxon>
    </lineage>
</organism>
<dbReference type="GO" id="GO:0005615">
    <property type="term" value="C:extracellular space"/>
    <property type="evidence" value="ECO:0007669"/>
    <property type="project" value="TreeGrafter"/>
</dbReference>
<evidence type="ECO:0008006" key="4">
    <source>
        <dbReference type="Google" id="ProtNLM"/>
    </source>
</evidence>
<dbReference type="Pfam" id="PF06585">
    <property type="entry name" value="JHBP"/>
    <property type="match status" value="1"/>
</dbReference>
<accession>A0A9N9WTL9</accession>
<dbReference type="InterPro" id="IPR038606">
    <property type="entry name" value="To_sf"/>
</dbReference>
<sequence length="248" mass="27783">MKNSSIFLQIIVVILIAEESSSLLAPSIKPCPINSPNLADCVIKAIEKLKPEIGTGIYGPNLRTDVNLTNFNLGDISVDRSFKLKMTDMHGYGFNNFKIEKLRINPENFKIDAIMFFPHADVYSKYFLAWNLGIFTLQGGGDMSVSIDKSRILLKFVGSTYFKNGVEHIKIDTIQMTIKSAEMRVYFDNLFNGQKALEQAANEVINQNIDIIKGDVVPLIEQRISSVVLKIANQIFASGTHKDFFPVN</sequence>
<keyword evidence="3" id="KW-1185">Reference proteome</keyword>
<dbReference type="AlphaFoldDB" id="A0A9N9WTL9"/>
<dbReference type="PANTHER" id="PTHR11008:SF39">
    <property type="entry name" value="CIRCADIAN CLOCK-CONTROLLED PROTEIN-LIKE PROTEIN"/>
    <property type="match status" value="1"/>
</dbReference>
<gene>
    <name evidence="2" type="ORF">CHIRRI_LOCUS8361</name>
</gene>
<dbReference type="PANTHER" id="PTHR11008">
    <property type="entry name" value="PROTEIN TAKEOUT-LIKE PROTEIN"/>
    <property type="match status" value="1"/>
</dbReference>
<dbReference type="SMART" id="SM00700">
    <property type="entry name" value="JHBP"/>
    <property type="match status" value="1"/>
</dbReference>
<reference evidence="2" key="2">
    <citation type="submission" date="2022-10" db="EMBL/GenBank/DDBJ databases">
        <authorList>
            <consortium name="ENA_rothamsted_submissions"/>
            <consortium name="culmorum"/>
            <person name="King R."/>
        </authorList>
    </citation>
    <scope>NUCLEOTIDE SEQUENCE</scope>
</reference>
<evidence type="ECO:0000256" key="1">
    <source>
        <dbReference type="SAM" id="SignalP"/>
    </source>
</evidence>
<dbReference type="EMBL" id="OU895878">
    <property type="protein sequence ID" value="CAG9805489.1"/>
    <property type="molecule type" value="Genomic_DNA"/>
</dbReference>
<reference evidence="2" key="1">
    <citation type="submission" date="2022-01" db="EMBL/GenBank/DDBJ databases">
        <authorList>
            <person name="King R."/>
        </authorList>
    </citation>
    <scope>NUCLEOTIDE SEQUENCE</scope>
</reference>
<keyword evidence="1" id="KW-0732">Signal</keyword>
<evidence type="ECO:0000313" key="2">
    <source>
        <dbReference type="EMBL" id="CAG9805489.1"/>
    </source>
</evidence>
<proteinExistence type="predicted"/>
<dbReference type="Gene3D" id="3.15.10.30">
    <property type="entry name" value="Haemolymph juvenile hormone binding protein"/>
    <property type="match status" value="1"/>
</dbReference>
<evidence type="ECO:0000313" key="3">
    <source>
        <dbReference type="Proteomes" id="UP001153620"/>
    </source>
</evidence>
<dbReference type="Proteomes" id="UP001153620">
    <property type="component" value="Chromosome 2"/>
</dbReference>